<organism evidence="2 3">
    <name type="scientific">Thalassotalea psychrophila</name>
    <dbReference type="NCBI Taxonomy" id="3065647"/>
    <lineage>
        <taxon>Bacteria</taxon>
        <taxon>Pseudomonadati</taxon>
        <taxon>Pseudomonadota</taxon>
        <taxon>Gammaproteobacteria</taxon>
        <taxon>Alteromonadales</taxon>
        <taxon>Colwelliaceae</taxon>
        <taxon>Thalassotalea</taxon>
    </lineage>
</organism>
<feature type="signal peptide" evidence="1">
    <location>
        <begin position="1"/>
        <end position="25"/>
    </location>
</feature>
<accession>A0ABY9TXN6</accession>
<evidence type="ECO:0000313" key="2">
    <source>
        <dbReference type="EMBL" id="WNC73632.1"/>
    </source>
</evidence>
<sequence>MFNKLFTRVSLVLTIMISMTFAVQANTTEEKQDNLQYYLMIGKPNTQGWTPIIQNEIDMGPAGKAGIEAMGGKFIGFYLGVTESKNYAIVAFPKHTDVARIVFTRTMQGVMEDIQFVPIMTTKQAQDVFKQINAVKIGGNA</sequence>
<reference evidence="3" key="1">
    <citation type="submission" date="2023-09" db="EMBL/GenBank/DDBJ databases">
        <authorList>
            <person name="Li S."/>
            <person name="Li X."/>
            <person name="Zhang C."/>
            <person name="Zhao Z."/>
        </authorList>
    </citation>
    <scope>NUCLEOTIDE SEQUENCE [LARGE SCALE GENOMIC DNA]</scope>
    <source>
        <strain evidence="3">SQ149</strain>
    </source>
</reference>
<dbReference type="Proteomes" id="UP001258994">
    <property type="component" value="Chromosome"/>
</dbReference>
<evidence type="ECO:0000256" key="1">
    <source>
        <dbReference type="SAM" id="SignalP"/>
    </source>
</evidence>
<gene>
    <name evidence="2" type="ORF">RGQ13_06455</name>
</gene>
<feature type="chain" id="PRO_5046566621" evidence="1">
    <location>
        <begin position="26"/>
        <end position="141"/>
    </location>
</feature>
<keyword evidence="3" id="KW-1185">Reference proteome</keyword>
<keyword evidence="1" id="KW-0732">Signal</keyword>
<evidence type="ECO:0000313" key="3">
    <source>
        <dbReference type="Proteomes" id="UP001258994"/>
    </source>
</evidence>
<protein>
    <submittedName>
        <fullName evidence="2">Uncharacterized protein</fullName>
    </submittedName>
</protein>
<dbReference type="RefSeq" id="WP_348392743.1">
    <property type="nucleotide sequence ID" value="NZ_CP134145.1"/>
</dbReference>
<proteinExistence type="predicted"/>
<name>A0ABY9TXN6_9GAMM</name>
<dbReference type="EMBL" id="CP134145">
    <property type="protein sequence ID" value="WNC73632.1"/>
    <property type="molecule type" value="Genomic_DNA"/>
</dbReference>